<feature type="transmembrane region" description="Helical" evidence="1">
    <location>
        <begin position="119"/>
        <end position="138"/>
    </location>
</feature>
<evidence type="ECO:0000256" key="1">
    <source>
        <dbReference type="SAM" id="Phobius"/>
    </source>
</evidence>
<feature type="transmembrane region" description="Helical" evidence="1">
    <location>
        <begin position="210"/>
        <end position="232"/>
    </location>
</feature>
<organism evidence="2 3">
    <name type="scientific">Dyadobacter chenhuakuii</name>
    <dbReference type="NCBI Taxonomy" id="2909339"/>
    <lineage>
        <taxon>Bacteria</taxon>
        <taxon>Pseudomonadati</taxon>
        <taxon>Bacteroidota</taxon>
        <taxon>Cytophagia</taxon>
        <taxon>Cytophagales</taxon>
        <taxon>Spirosomataceae</taxon>
        <taxon>Dyadobacter</taxon>
    </lineage>
</organism>
<feature type="transmembrane region" description="Helical" evidence="1">
    <location>
        <begin position="347"/>
        <end position="364"/>
    </location>
</feature>
<evidence type="ECO:0000313" key="2">
    <source>
        <dbReference type="EMBL" id="MCF2500063.1"/>
    </source>
</evidence>
<feature type="transmembrane region" description="Helical" evidence="1">
    <location>
        <begin position="12"/>
        <end position="34"/>
    </location>
</feature>
<dbReference type="AlphaFoldDB" id="A0A9X1TV58"/>
<keyword evidence="1" id="KW-0472">Membrane</keyword>
<accession>A0A9X1TV58</accession>
<comment type="caution">
    <text evidence="2">The sequence shown here is derived from an EMBL/GenBank/DDBJ whole genome shotgun (WGS) entry which is preliminary data.</text>
</comment>
<feature type="transmembrane region" description="Helical" evidence="1">
    <location>
        <begin position="309"/>
        <end position="327"/>
    </location>
</feature>
<feature type="transmembrane region" description="Helical" evidence="1">
    <location>
        <begin position="244"/>
        <end position="262"/>
    </location>
</feature>
<feature type="transmembrane region" description="Helical" evidence="1">
    <location>
        <begin position="371"/>
        <end position="388"/>
    </location>
</feature>
<dbReference type="Proteomes" id="UP001139411">
    <property type="component" value="Unassembled WGS sequence"/>
</dbReference>
<feature type="transmembrane region" description="Helical" evidence="1">
    <location>
        <begin position="92"/>
        <end position="112"/>
    </location>
</feature>
<sequence>MILLKSNHGRVTRMVCLFLILVPVTCYTIVISFLHWNLPVYDDYIIQFEIEQMMNKTSLPAFLDILFSQLNEHRLFYTRIIFLLNYLIQDKLSYTLLIFLGNLPLIGIWFIVAAWQRQASMSIWISVFASWMLFQFQYHENSLWAMAALQNITIHFLYLLLFSMLVSKSRKVWWVALAVGGLMCYTSGNGFIALGIGGISLFLQRRWQDLSIWILLFCVTILTYFYQYQAVAESHAMNASTDRLLEILLGLTTFIGQGLVIHQSLSDVSIVMVLGFATIVASAFLLLLALRHLLPVFCYNELLTAKDSLMIVLVEVNIFIMLSGLALACNRMDAGDYSAMISSRYQLYPTMLILANVCLFQLLFPKVFQRISTIMLAASILAWLLIFQKNLSSMYLFSDQTLAYYFNTQQLSQTAPAPHRTIFQPDTDTKLSLMKIDQALKKATVDQRASKAIKISDLDYVHCMSCANSLHPGDFDFVVLKNARFQLLFPLLRNANKGLRSFWLKGKLFDVGNTAQLYSFFLNVGGLKKPYTISLLEKRDENITHYSTNIQIDLTTNK</sequence>
<name>A0A9X1TV58_9BACT</name>
<dbReference type="RefSeq" id="WP_235178577.1">
    <property type="nucleotide sequence ID" value="NZ_JAKFFV010000009.1"/>
</dbReference>
<protein>
    <submittedName>
        <fullName evidence="2">Uncharacterized protein</fullName>
    </submittedName>
</protein>
<keyword evidence="1" id="KW-1133">Transmembrane helix</keyword>
<feature type="transmembrane region" description="Helical" evidence="1">
    <location>
        <begin position="144"/>
        <end position="166"/>
    </location>
</feature>
<feature type="transmembrane region" description="Helical" evidence="1">
    <location>
        <begin position="173"/>
        <end position="204"/>
    </location>
</feature>
<reference evidence="2" key="1">
    <citation type="submission" date="2022-01" db="EMBL/GenBank/DDBJ databases">
        <title>Novel species in genus Dyadobacter.</title>
        <authorList>
            <person name="Ma C."/>
        </authorList>
    </citation>
    <scope>NUCLEOTIDE SEQUENCE</scope>
    <source>
        <strain evidence="2">CY357</strain>
    </source>
</reference>
<evidence type="ECO:0000313" key="3">
    <source>
        <dbReference type="Proteomes" id="UP001139411"/>
    </source>
</evidence>
<proteinExistence type="predicted"/>
<dbReference type="EMBL" id="JAKFFV010000009">
    <property type="protein sequence ID" value="MCF2500063.1"/>
    <property type="molecule type" value="Genomic_DNA"/>
</dbReference>
<feature type="transmembrane region" description="Helical" evidence="1">
    <location>
        <begin position="268"/>
        <end position="288"/>
    </location>
</feature>
<gene>
    <name evidence="2" type="ORF">L0661_17215</name>
</gene>
<keyword evidence="1" id="KW-0812">Transmembrane</keyword>